<dbReference type="HOGENOM" id="CLU_3134626_0_0_11"/>
<proteinExistence type="predicted"/>
<dbReference type="AlphaFoldDB" id="C0E0V0"/>
<protein>
    <submittedName>
        <fullName evidence="1">Uncharacterized protein</fullName>
    </submittedName>
</protein>
<name>C0E0V0_9CORY</name>
<dbReference type="EMBL" id="ACEB01000006">
    <property type="protein sequence ID" value="EEG27749.1"/>
    <property type="molecule type" value="Genomic_DNA"/>
</dbReference>
<organism evidence="1 2">
    <name type="scientific">Corynebacterium matruchotii ATCC 33806</name>
    <dbReference type="NCBI Taxonomy" id="566549"/>
    <lineage>
        <taxon>Bacteria</taxon>
        <taxon>Bacillati</taxon>
        <taxon>Actinomycetota</taxon>
        <taxon>Actinomycetes</taxon>
        <taxon>Mycobacteriales</taxon>
        <taxon>Corynebacteriaceae</taxon>
        <taxon>Corynebacterium</taxon>
    </lineage>
</organism>
<evidence type="ECO:0000313" key="2">
    <source>
        <dbReference type="Proteomes" id="UP000006247"/>
    </source>
</evidence>
<comment type="caution">
    <text evidence="1">The sequence shown here is derived from an EMBL/GenBank/DDBJ whole genome shotgun (WGS) entry which is preliminary data.</text>
</comment>
<dbReference type="Proteomes" id="UP000006247">
    <property type="component" value="Unassembled WGS sequence"/>
</dbReference>
<evidence type="ECO:0000313" key="1">
    <source>
        <dbReference type="EMBL" id="EEG27749.1"/>
    </source>
</evidence>
<reference evidence="1 2" key="1">
    <citation type="submission" date="2009-01" db="EMBL/GenBank/DDBJ databases">
        <authorList>
            <person name="Fulton L."/>
            <person name="Clifton S."/>
            <person name="Chinwalla A.T."/>
            <person name="Mitreva M."/>
            <person name="Sodergren E."/>
            <person name="Weinstock G."/>
            <person name="Clifton S."/>
            <person name="Dooling D.J."/>
            <person name="Fulton B."/>
            <person name="Minx P."/>
            <person name="Pepin K.H."/>
            <person name="Johnson M."/>
            <person name="Bhonagiri V."/>
            <person name="Nash W.E."/>
            <person name="Mardis E.R."/>
            <person name="Wilson R.K."/>
        </authorList>
    </citation>
    <scope>NUCLEOTIDE SEQUENCE [LARGE SCALE GENOMIC DNA]</scope>
    <source>
        <strain evidence="1 2">ATCC 33806</strain>
    </source>
</reference>
<accession>C0E0V0</accession>
<sequence>MIIAAGMVLFHCVLHEIPKSVLLIIFINVDAGLSLCPSPTQSHNEMTKL</sequence>
<gene>
    <name evidence="1" type="ORF">CORMATOL_00601</name>
</gene>